<dbReference type="GO" id="GO:0046933">
    <property type="term" value="F:proton-transporting ATP synthase activity, rotational mechanism"/>
    <property type="evidence" value="ECO:0007669"/>
    <property type="project" value="InterPro"/>
</dbReference>
<dbReference type="AlphaFoldDB" id="A0A6J4RV55"/>
<name>A0A6J4RV55_9ACTN</name>
<dbReference type="EMBL" id="CADCVL010000258">
    <property type="protein sequence ID" value="CAA9482401.1"/>
    <property type="molecule type" value="Genomic_DNA"/>
</dbReference>
<dbReference type="Pfam" id="PF00231">
    <property type="entry name" value="ATP-synt"/>
    <property type="match status" value="1"/>
</dbReference>
<proteinExistence type="inferred from homology"/>
<dbReference type="PANTHER" id="PTHR11693">
    <property type="entry name" value="ATP SYNTHASE GAMMA CHAIN"/>
    <property type="match status" value="1"/>
</dbReference>
<accession>A0A6J4RV55</accession>
<dbReference type="GO" id="GO:0045259">
    <property type="term" value="C:proton-transporting ATP synthase complex"/>
    <property type="evidence" value="ECO:0007669"/>
    <property type="project" value="UniProtKB-KW"/>
</dbReference>
<dbReference type="SUPFAM" id="SSF52943">
    <property type="entry name" value="ATP synthase (F1-ATPase), gamma subunit"/>
    <property type="match status" value="1"/>
</dbReference>
<keyword evidence="7" id="KW-0472">Membrane</keyword>
<keyword evidence="10" id="KW-0378">Hydrolase</keyword>
<dbReference type="GO" id="GO:0016787">
    <property type="term" value="F:hydrolase activity"/>
    <property type="evidence" value="ECO:0007669"/>
    <property type="project" value="UniProtKB-KW"/>
</dbReference>
<dbReference type="PROSITE" id="PS00153">
    <property type="entry name" value="ATPASE_GAMMA"/>
    <property type="match status" value="1"/>
</dbReference>
<keyword evidence="9" id="KW-0066">ATP synthesis</keyword>
<evidence type="ECO:0000256" key="9">
    <source>
        <dbReference type="ARBA" id="ARBA00023310"/>
    </source>
</evidence>
<reference evidence="10" key="1">
    <citation type="submission" date="2020-02" db="EMBL/GenBank/DDBJ databases">
        <authorList>
            <person name="Meier V. D."/>
        </authorList>
    </citation>
    <scope>NUCLEOTIDE SEQUENCE</scope>
    <source>
        <strain evidence="10">AVDCRST_MAG65</strain>
    </source>
</reference>
<comment type="similarity">
    <text evidence="3">Belongs to the ATPase gamma chain family.</text>
</comment>
<keyword evidence="4" id="KW-0813">Transport</keyword>
<gene>
    <name evidence="10" type="ORF">AVDCRST_MAG65-1517</name>
</gene>
<dbReference type="Gene3D" id="1.10.287.80">
    <property type="entry name" value="ATP synthase, gamma subunit, helix hairpin domain"/>
    <property type="match status" value="1"/>
</dbReference>
<protein>
    <submittedName>
        <fullName evidence="10">ATP synthase gamma chain</fullName>
        <ecNumber evidence="10">3.6.3.14</ecNumber>
    </submittedName>
</protein>
<sequence>MKAATDNADELIKSLTRAANSARQAEITQEISEIVGGASALEDAK</sequence>
<organism evidence="10">
    <name type="scientific">uncultured Solirubrobacteraceae bacterium</name>
    <dbReference type="NCBI Taxonomy" id="1162706"/>
    <lineage>
        <taxon>Bacteria</taxon>
        <taxon>Bacillati</taxon>
        <taxon>Actinomycetota</taxon>
        <taxon>Thermoleophilia</taxon>
        <taxon>Solirubrobacterales</taxon>
        <taxon>Solirubrobacteraceae</taxon>
        <taxon>environmental samples</taxon>
    </lineage>
</organism>
<evidence type="ECO:0000256" key="4">
    <source>
        <dbReference type="ARBA" id="ARBA00022448"/>
    </source>
</evidence>
<evidence type="ECO:0000313" key="10">
    <source>
        <dbReference type="EMBL" id="CAA9482401.1"/>
    </source>
</evidence>
<evidence type="ECO:0000256" key="8">
    <source>
        <dbReference type="ARBA" id="ARBA00023196"/>
    </source>
</evidence>
<dbReference type="PANTHER" id="PTHR11693:SF22">
    <property type="entry name" value="ATP SYNTHASE SUBUNIT GAMMA, MITOCHONDRIAL"/>
    <property type="match status" value="1"/>
</dbReference>
<dbReference type="EC" id="3.6.3.14" evidence="10"/>
<keyword evidence="6" id="KW-0406">Ion transport</keyword>
<evidence type="ECO:0000256" key="7">
    <source>
        <dbReference type="ARBA" id="ARBA00023136"/>
    </source>
</evidence>
<keyword evidence="8" id="KW-0139">CF(1)</keyword>
<dbReference type="InterPro" id="IPR023632">
    <property type="entry name" value="ATP_synth_F1_gsu_CS"/>
</dbReference>
<evidence type="ECO:0000256" key="1">
    <source>
        <dbReference type="ARBA" id="ARBA00003456"/>
    </source>
</evidence>
<evidence type="ECO:0000256" key="6">
    <source>
        <dbReference type="ARBA" id="ARBA00023065"/>
    </source>
</evidence>
<comment type="function">
    <text evidence="1">Produces ATP from ADP in the presence of a proton gradient across the membrane. The gamma chain is believed to be important in regulating ATPase activity and the flow of protons through the CF(0) complex.</text>
</comment>
<dbReference type="InterPro" id="IPR035968">
    <property type="entry name" value="ATP_synth_F1_ATPase_gsu"/>
</dbReference>
<evidence type="ECO:0000256" key="5">
    <source>
        <dbReference type="ARBA" id="ARBA00022781"/>
    </source>
</evidence>
<dbReference type="InterPro" id="IPR000131">
    <property type="entry name" value="ATP_synth_F1_gsu"/>
</dbReference>
<keyword evidence="5" id="KW-0375">Hydrogen ion transport</keyword>
<evidence type="ECO:0000256" key="2">
    <source>
        <dbReference type="ARBA" id="ARBA00004170"/>
    </source>
</evidence>
<evidence type="ECO:0000256" key="3">
    <source>
        <dbReference type="ARBA" id="ARBA00007681"/>
    </source>
</evidence>
<comment type="subcellular location">
    <subcellularLocation>
        <location evidence="2">Membrane</location>
        <topology evidence="2">Peripheral membrane protein</topology>
    </subcellularLocation>
</comment>